<gene>
    <name evidence="2" type="ordered locus">Xaut_2172</name>
</gene>
<feature type="transmembrane region" description="Helical" evidence="1">
    <location>
        <begin position="24"/>
        <end position="43"/>
    </location>
</feature>
<dbReference type="EMBL" id="CP000781">
    <property type="protein sequence ID" value="ABS67416.1"/>
    <property type="molecule type" value="Genomic_DNA"/>
</dbReference>
<evidence type="ECO:0000256" key="1">
    <source>
        <dbReference type="SAM" id="Phobius"/>
    </source>
</evidence>
<dbReference type="KEGG" id="xau:Xaut_2172"/>
<keyword evidence="1" id="KW-0812">Transmembrane</keyword>
<feature type="transmembrane region" description="Helical" evidence="1">
    <location>
        <begin position="64"/>
        <end position="86"/>
    </location>
</feature>
<dbReference type="OrthoDB" id="8255275at2"/>
<name>A7IHC3_XANP2</name>
<keyword evidence="1" id="KW-0472">Membrane</keyword>
<keyword evidence="1" id="KW-1133">Transmembrane helix</keyword>
<proteinExistence type="predicted"/>
<reference evidence="2 3" key="1">
    <citation type="submission" date="2007-07" db="EMBL/GenBank/DDBJ databases">
        <title>Complete sequence of chromosome of Xanthobacter autotrophicus Py2.</title>
        <authorList>
            <consortium name="US DOE Joint Genome Institute"/>
            <person name="Copeland A."/>
            <person name="Lucas S."/>
            <person name="Lapidus A."/>
            <person name="Barry K."/>
            <person name="Glavina del Rio T."/>
            <person name="Hammon N."/>
            <person name="Israni S."/>
            <person name="Dalin E."/>
            <person name="Tice H."/>
            <person name="Pitluck S."/>
            <person name="Sims D."/>
            <person name="Brettin T."/>
            <person name="Bruce D."/>
            <person name="Detter J.C."/>
            <person name="Han C."/>
            <person name="Tapia R."/>
            <person name="Brainard J."/>
            <person name="Schmutz J."/>
            <person name="Larimer F."/>
            <person name="Land M."/>
            <person name="Hauser L."/>
            <person name="Kyrpides N."/>
            <person name="Kim E."/>
            <person name="Ensigns S.A."/>
            <person name="Richardson P."/>
        </authorList>
    </citation>
    <scope>NUCLEOTIDE SEQUENCE [LARGE SCALE GENOMIC DNA]</scope>
    <source>
        <strain evidence="3">ATCC BAA-1158 / Py2</strain>
    </source>
</reference>
<evidence type="ECO:0000313" key="3">
    <source>
        <dbReference type="Proteomes" id="UP000002417"/>
    </source>
</evidence>
<dbReference type="AlphaFoldDB" id="A7IHC3"/>
<protein>
    <submittedName>
        <fullName evidence="2">Uncharacterized protein</fullName>
    </submittedName>
</protein>
<dbReference type="HOGENOM" id="CLU_108820_0_0_5"/>
<dbReference type="Proteomes" id="UP000002417">
    <property type="component" value="Chromosome"/>
</dbReference>
<organism evidence="2 3">
    <name type="scientific">Xanthobacter autotrophicus (strain ATCC BAA-1158 / Py2)</name>
    <dbReference type="NCBI Taxonomy" id="78245"/>
    <lineage>
        <taxon>Bacteria</taxon>
        <taxon>Pseudomonadati</taxon>
        <taxon>Pseudomonadota</taxon>
        <taxon>Alphaproteobacteria</taxon>
        <taxon>Hyphomicrobiales</taxon>
        <taxon>Xanthobacteraceae</taxon>
        <taxon>Xanthobacter</taxon>
    </lineage>
</organism>
<feature type="transmembrane region" description="Helical" evidence="1">
    <location>
        <begin position="156"/>
        <end position="178"/>
    </location>
</feature>
<evidence type="ECO:0000313" key="2">
    <source>
        <dbReference type="EMBL" id="ABS67416.1"/>
    </source>
</evidence>
<keyword evidence="3" id="KW-1185">Reference proteome</keyword>
<accession>A7IHC3</accession>
<dbReference type="eggNOG" id="ENOG5034B8H">
    <property type="taxonomic scope" value="Bacteria"/>
</dbReference>
<sequence length="186" mass="21112">MNLLEKIPNWEQLRTIGNSAPSRILAFAPFISYILILNEYALTIAKGIFSSALIGIRADIAPTFGLYCIYFGSVIFGMGSILYTAYCPQEIKKYGDVIKYLDKELKFVMNEDISRQSEYILSKVDDHINYIAPIDNTAILKNYYDALNLSRKWMRLAASALFGGGMILLFLPSLLTFLKIVRMLLR</sequence>
<dbReference type="STRING" id="78245.Xaut_2172"/>